<keyword evidence="7" id="KW-0032">Aminotransferase</keyword>
<dbReference type="InterPro" id="IPR004839">
    <property type="entry name" value="Aminotransferase_I/II_large"/>
</dbReference>
<keyword evidence="2" id="KW-0663">Pyridoxal phosphate</keyword>
<reference evidence="7 8" key="1">
    <citation type="submission" date="2018-08" db="EMBL/GenBank/DDBJ databases">
        <title>Thalassotalea euphylliae genome.</title>
        <authorList>
            <person name="Summers S."/>
            <person name="Rice S.A."/>
            <person name="Freckelton M.L."/>
            <person name="Nedved B.T."/>
            <person name="Hadfield M.G."/>
        </authorList>
    </citation>
    <scope>NUCLEOTIDE SEQUENCE [LARGE SCALE GENOMIC DNA]</scope>
    <source>
        <strain evidence="7 8">H2</strain>
    </source>
</reference>
<evidence type="ECO:0000256" key="2">
    <source>
        <dbReference type="ARBA" id="ARBA00022898"/>
    </source>
</evidence>
<dbReference type="InterPro" id="IPR015424">
    <property type="entry name" value="PyrdxlP-dep_Trfase"/>
</dbReference>
<keyword evidence="4" id="KW-0238">DNA-binding</keyword>
<dbReference type="SMART" id="SM00345">
    <property type="entry name" value="HTH_GNTR"/>
    <property type="match status" value="1"/>
</dbReference>
<protein>
    <submittedName>
        <fullName evidence="7">PLP-dependent aminotransferase family protein</fullName>
    </submittedName>
</protein>
<dbReference type="Gene3D" id="3.90.1150.10">
    <property type="entry name" value="Aspartate Aminotransferase, domain 1"/>
    <property type="match status" value="1"/>
</dbReference>
<dbReference type="Gene3D" id="3.40.640.10">
    <property type="entry name" value="Type I PLP-dependent aspartate aminotransferase-like (Major domain)"/>
    <property type="match status" value="1"/>
</dbReference>
<evidence type="ECO:0000256" key="4">
    <source>
        <dbReference type="ARBA" id="ARBA00023125"/>
    </source>
</evidence>
<dbReference type="Pfam" id="PF00155">
    <property type="entry name" value="Aminotran_1_2"/>
    <property type="match status" value="1"/>
</dbReference>
<dbReference type="CDD" id="cd00609">
    <property type="entry name" value="AAT_like"/>
    <property type="match status" value="1"/>
</dbReference>
<dbReference type="InterPro" id="IPR036390">
    <property type="entry name" value="WH_DNA-bd_sf"/>
</dbReference>
<dbReference type="EMBL" id="QUOV01000001">
    <property type="protein sequence ID" value="REL35873.1"/>
    <property type="molecule type" value="Genomic_DNA"/>
</dbReference>
<dbReference type="GO" id="GO:0008483">
    <property type="term" value="F:transaminase activity"/>
    <property type="evidence" value="ECO:0007669"/>
    <property type="project" value="UniProtKB-KW"/>
</dbReference>
<dbReference type="PANTHER" id="PTHR46577">
    <property type="entry name" value="HTH-TYPE TRANSCRIPTIONAL REGULATORY PROTEIN GABR"/>
    <property type="match status" value="1"/>
</dbReference>
<evidence type="ECO:0000256" key="3">
    <source>
        <dbReference type="ARBA" id="ARBA00023015"/>
    </source>
</evidence>
<comment type="caution">
    <text evidence="7">The sequence shown here is derived from an EMBL/GenBank/DDBJ whole genome shotgun (WGS) entry which is preliminary data.</text>
</comment>
<dbReference type="GO" id="GO:0030170">
    <property type="term" value="F:pyridoxal phosphate binding"/>
    <property type="evidence" value="ECO:0007669"/>
    <property type="project" value="InterPro"/>
</dbReference>
<evidence type="ECO:0000259" key="6">
    <source>
        <dbReference type="PROSITE" id="PS50949"/>
    </source>
</evidence>
<dbReference type="OrthoDB" id="9804020at2"/>
<accession>A0A3E0UGZ8</accession>
<evidence type="ECO:0000313" key="8">
    <source>
        <dbReference type="Proteomes" id="UP000256999"/>
    </source>
</evidence>
<keyword evidence="3" id="KW-0805">Transcription regulation</keyword>
<dbReference type="PROSITE" id="PS50949">
    <property type="entry name" value="HTH_GNTR"/>
    <property type="match status" value="1"/>
</dbReference>
<dbReference type="GO" id="GO:0003700">
    <property type="term" value="F:DNA-binding transcription factor activity"/>
    <property type="evidence" value="ECO:0007669"/>
    <property type="project" value="InterPro"/>
</dbReference>
<organism evidence="7 8">
    <name type="scientific">Thalassotalea euphylliae</name>
    <dbReference type="NCBI Taxonomy" id="1655234"/>
    <lineage>
        <taxon>Bacteria</taxon>
        <taxon>Pseudomonadati</taxon>
        <taxon>Pseudomonadota</taxon>
        <taxon>Gammaproteobacteria</taxon>
        <taxon>Alteromonadales</taxon>
        <taxon>Colwelliaceae</taxon>
        <taxon>Thalassotalea</taxon>
    </lineage>
</organism>
<name>A0A3E0UGZ8_9GAMM</name>
<dbReference type="InterPro" id="IPR036388">
    <property type="entry name" value="WH-like_DNA-bd_sf"/>
</dbReference>
<dbReference type="SUPFAM" id="SSF46785">
    <property type="entry name" value="Winged helix' DNA-binding domain"/>
    <property type="match status" value="1"/>
</dbReference>
<dbReference type="Proteomes" id="UP000256999">
    <property type="component" value="Unassembled WGS sequence"/>
</dbReference>
<proteinExistence type="inferred from homology"/>
<dbReference type="Pfam" id="PF00392">
    <property type="entry name" value="GntR"/>
    <property type="match status" value="1"/>
</dbReference>
<gene>
    <name evidence="7" type="ORF">DXX92_11310</name>
</gene>
<dbReference type="AlphaFoldDB" id="A0A3E0UGZ8"/>
<keyword evidence="5" id="KW-0804">Transcription</keyword>
<dbReference type="SUPFAM" id="SSF53383">
    <property type="entry name" value="PLP-dependent transferases"/>
    <property type="match status" value="1"/>
</dbReference>
<feature type="domain" description="HTH gntR-type" evidence="6">
    <location>
        <begin position="29"/>
        <end position="97"/>
    </location>
</feature>
<comment type="similarity">
    <text evidence="1">In the C-terminal section; belongs to the class-I pyridoxal-phosphate-dependent aminotransferase family.</text>
</comment>
<keyword evidence="7" id="KW-0808">Transferase</keyword>
<dbReference type="InterPro" id="IPR000524">
    <property type="entry name" value="Tscrpt_reg_HTH_GntR"/>
</dbReference>
<evidence type="ECO:0000256" key="1">
    <source>
        <dbReference type="ARBA" id="ARBA00005384"/>
    </source>
</evidence>
<dbReference type="Gene3D" id="1.10.10.10">
    <property type="entry name" value="Winged helix-like DNA-binding domain superfamily/Winged helix DNA-binding domain"/>
    <property type="match status" value="1"/>
</dbReference>
<dbReference type="GO" id="GO:0003677">
    <property type="term" value="F:DNA binding"/>
    <property type="evidence" value="ECO:0007669"/>
    <property type="project" value="UniProtKB-KW"/>
</dbReference>
<dbReference type="PANTHER" id="PTHR46577:SF1">
    <property type="entry name" value="HTH-TYPE TRANSCRIPTIONAL REGULATORY PROTEIN GABR"/>
    <property type="match status" value="1"/>
</dbReference>
<dbReference type="InterPro" id="IPR015422">
    <property type="entry name" value="PyrdxlP-dep_Trfase_small"/>
</dbReference>
<dbReference type="InterPro" id="IPR051446">
    <property type="entry name" value="HTH_trans_reg/aminotransferase"/>
</dbReference>
<dbReference type="CDD" id="cd07377">
    <property type="entry name" value="WHTH_GntR"/>
    <property type="match status" value="1"/>
</dbReference>
<evidence type="ECO:0000256" key="5">
    <source>
        <dbReference type="ARBA" id="ARBA00023163"/>
    </source>
</evidence>
<dbReference type="InterPro" id="IPR015421">
    <property type="entry name" value="PyrdxlP-dep_Trfase_major"/>
</dbReference>
<sequence>MVQELYCMADNKIWAPNLNEALAASNSKKPLYLQIVDAMAQDIASGKLAIGEKLPPQRQLAWHLDINLSTVTKAFRQAAKQQLISGEVGRGTYVLGQSAEAELFLLKQSAEQTVIDLSTHQPAKLLDKHGQDNALELAIAKLSEQAGGLSEYLDYQSPSFVAELKLAGAKWLSELGYPISAQHCLITNTAQNALMISLMACCQKDEVVLVNELTFPGMKALAKQMGIKLYGVKSDHLGLVPEALALAIRTTGAKVLVSDPLYQNPTAASMNDKRIKDIKAIISREKILFIEEYVIGALSGRPPISADIQSQSIVISSFAKAISPGIRFAVIAGKHPVLTQISQQSHATSWQLSPLTAAIAKLWIDDGTAHARTKAQQQEIAARFKLFATIFPSKVTTANEFTDDKVRGNTQNTEADNKKQANPLCSHVWLPVKQDADLVAEQLETQGVRVVPARVFAVSHHFPNAIRVSLTAAKSHKVLVKALNIIKQSGFIESI</sequence>
<evidence type="ECO:0000313" key="7">
    <source>
        <dbReference type="EMBL" id="REL35873.1"/>
    </source>
</evidence>